<accession>A0A2U1SR21</accession>
<comment type="caution">
    <text evidence="4">The sequence shown here is derived from an EMBL/GenBank/DDBJ whole genome shotgun (WGS) entry which is preliminary data.</text>
</comment>
<keyword evidence="2" id="KW-0560">Oxidoreductase</keyword>
<evidence type="ECO:0000256" key="1">
    <source>
        <dbReference type="ARBA" id="ARBA00006484"/>
    </source>
</evidence>
<dbReference type="PRINTS" id="PR00080">
    <property type="entry name" value="SDRFAMILY"/>
</dbReference>
<dbReference type="PANTHER" id="PTHR44196">
    <property type="entry name" value="DEHYDROGENASE/REDUCTASE SDR FAMILY MEMBER 7B"/>
    <property type="match status" value="1"/>
</dbReference>
<dbReference type="GO" id="GO:0016020">
    <property type="term" value="C:membrane"/>
    <property type="evidence" value="ECO:0007669"/>
    <property type="project" value="TreeGrafter"/>
</dbReference>
<evidence type="ECO:0000313" key="4">
    <source>
        <dbReference type="EMBL" id="PWB94064.1"/>
    </source>
</evidence>
<dbReference type="AlphaFoldDB" id="A0A2U1SR21"/>
<dbReference type="PANTHER" id="PTHR44196:SF1">
    <property type="entry name" value="DEHYDROGENASE_REDUCTASE SDR FAMILY MEMBER 7B"/>
    <property type="match status" value="1"/>
</dbReference>
<dbReference type="PRINTS" id="PR00081">
    <property type="entry name" value="GDHRDH"/>
</dbReference>
<evidence type="ECO:0000256" key="3">
    <source>
        <dbReference type="RuleBase" id="RU000363"/>
    </source>
</evidence>
<dbReference type="SUPFAM" id="SSF51735">
    <property type="entry name" value="NAD(P)-binding Rossmann-fold domains"/>
    <property type="match status" value="1"/>
</dbReference>
<dbReference type="GO" id="GO:0016491">
    <property type="term" value="F:oxidoreductase activity"/>
    <property type="evidence" value="ECO:0007669"/>
    <property type="project" value="UniProtKB-KW"/>
</dbReference>
<proteinExistence type="inferred from homology"/>
<comment type="similarity">
    <text evidence="1 3">Belongs to the short-chain dehydrogenases/reductases (SDR) family.</text>
</comment>
<dbReference type="Proteomes" id="UP000245137">
    <property type="component" value="Unassembled WGS sequence"/>
</dbReference>
<name>A0A2U1SR21_METSR</name>
<dbReference type="OrthoDB" id="335726at2"/>
<reference evidence="4 5" key="1">
    <citation type="journal article" date="2018" name="Appl. Microbiol. Biotechnol.">
        <title>Co-cultivation of the strictly anaerobic methanogen Methanosarcina barkeri with aerobic methanotrophs in an oxygen-limited membrane bioreactor.</title>
        <authorList>
            <person name="In 't Zandt M.H."/>
            <person name="van den Bosch T.J.M."/>
            <person name="Rijkers R."/>
            <person name="van Kessel M.A.H.J."/>
            <person name="Jetten M.S.M."/>
            <person name="Welte C.U."/>
        </authorList>
    </citation>
    <scope>NUCLEOTIDE SEQUENCE [LARGE SCALE GENOMIC DNA]</scope>
    <source>
        <strain evidence="4 5">DSM 17706</strain>
    </source>
</reference>
<dbReference type="InterPro" id="IPR020904">
    <property type="entry name" value="Sc_DH/Rdtase_CS"/>
</dbReference>
<dbReference type="Gene3D" id="3.40.50.720">
    <property type="entry name" value="NAD(P)-binding Rossmann-like Domain"/>
    <property type="match status" value="1"/>
</dbReference>
<dbReference type="InterPro" id="IPR002347">
    <property type="entry name" value="SDR_fam"/>
</dbReference>
<evidence type="ECO:0000256" key="2">
    <source>
        <dbReference type="ARBA" id="ARBA00023002"/>
    </source>
</evidence>
<sequence>MMRGARRILVTGASSGIGRALALRYAQEGRNLALFGRDAARLEAVAADCRAKGAEAEVTIADVRDRPGMAARIAEADTRDPLDLVIANAGISTGLSPGQIAEDPEAVRGTLSINVLGVFNTVEPAIEAMTARKRGQIAVVGSMAGLRGLPYSPAYCASKAAVHLYADSLRGALAPHGVHVSLIVPGFVATPMTDKLRAWQAGKVSDEKAAEIIMRGLDKRAAVIAFPLFVYYAMKLFAMLPPRAVDSAMRLFEVAVPQTHERETP</sequence>
<organism evidence="4 5">
    <name type="scientific">Methylosinus sporium</name>
    <dbReference type="NCBI Taxonomy" id="428"/>
    <lineage>
        <taxon>Bacteria</taxon>
        <taxon>Pseudomonadati</taxon>
        <taxon>Pseudomonadota</taxon>
        <taxon>Alphaproteobacteria</taxon>
        <taxon>Hyphomicrobiales</taxon>
        <taxon>Methylocystaceae</taxon>
        <taxon>Methylosinus</taxon>
    </lineage>
</organism>
<gene>
    <name evidence="4" type="ORF">C5689_09920</name>
</gene>
<evidence type="ECO:0000313" key="5">
    <source>
        <dbReference type="Proteomes" id="UP000245137"/>
    </source>
</evidence>
<dbReference type="EMBL" id="PUIV01000012">
    <property type="protein sequence ID" value="PWB94064.1"/>
    <property type="molecule type" value="Genomic_DNA"/>
</dbReference>
<dbReference type="Pfam" id="PF00106">
    <property type="entry name" value="adh_short"/>
    <property type="match status" value="1"/>
</dbReference>
<protein>
    <submittedName>
        <fullName evidence="4">Short-chain dehydrogenase</fullName>
    </submittedName>
</protein>
<dbReference type="PROSITE" id="PS00061">
    <property type="entry name" value="ADH_SHORT"/>
    <property type="match status" value="1"/>
</dbReference>
<keyword evidence="5" id="KW-1185">Reference proteome</keyword>
<dbReference type="InterPro" id="IPR036291">
    <property type="entry name" value="NAD(P)-bd_dom_sf"/>
</dbReference>